<dbReference type="PROSITE" id="PS00967">
    <property type="entry name" value="NMU"/>
    <property type="match status" value="1"/>
</dbReference>
<evidence type="ECO:0000256" key="3">
    <source>
        <dbReference type="ARBA" id="ARBA00022525"/>
    </source>
</evidence>
<comment type="similarity">
    <text evidence="2">Belongs to the NmU family.</text>
</comment>
<dbReference type="Pfam" id="PF02070">
    <property type="entry name" value="NMU"/>
    <property type="match status" value="1"/>
</dbReference>
<keyword evidence="5" id="KW-0732">Signal</keyword>
<evidence type="ECO:0000256" key="5">
    <source>
        <dbReference type="SAM" id="SignalP"/>
    </source>
</evidence>
<name>A0ABM1AQ75_MICOH</name>
<dbReference type="SMART" id="SM00084">
    <property type="entry name" value="NMU"/>
    <property type="match status" value="1"/>
</dbReference>
<evidence type="ECO:0000256" key="1">
    <source>
        <dbReference type="ARBA" id="ARBA00004613"/>
    </source>
</evidence>
<keyword evidence="4" id="KW-0027">Amidation</keyword>
<keyword evidence="3" id="KW-0964">Secreted</keyword>
<evidence type="ECO:0000259" key="6">
    <source>
        <dbReference type="SMART" id="SM00084"/>
    </source>
</evidence>
<dbReference type="GeneID" id="106144109"/>
<feature type="chain" id="PRO_5047316450" evidence="5">
    <location>
        <begin position="39"/>
        <end position="172"/>
    </location>
</feature>
<dbReference type="Proteomes" id="UP000694915">
    <property type="component" value="Linkage group LG1"/>
</dbReference>
<dbReference type="InterPro" id="IPR018070">
    <property type="entry name" value="Neuromedin-U_amidation-site"/>
</dbReference>
<dbReference type="PANTHER" id="PTHR15390">
    <property type="entry name" value="NEUROMEDIN-U"/>
    <property type="match status" value="1"/>
</dbReference>
<reference evidence="8" key="1">
    <citation type="submission" date="2025-08" db="UniProtKB">
        <authorList>
            <consortium name="RefSeq"/>
        </authorList>
    </citation>
    <scope>IDENTIFICATION</scope>
</reference>
<dbReference type="PANTHER" id="PTHR15390:SF0">
    <property type="entry name" value="NEUROMEDIN-U"/>
    <property type="match status" value="1"/>
</dbReference>
<feature type="domain" description="Neuromedin U C-terminal" evidence="6">
    <location>
        <begin position="141"/>
        <end position="164"/>
    </location>
</feature>
<comment type="subcellular location">
    <subcellularLocation>
        <location evidence="1">Secreted</location>
    </subcellularLocation>
</comment>
<evidence type="ECO:0000256" key="4">
    <source>
        <dbReference type="ARBA" id="ARBA00022815"/>
    </source>
</evidence>
<proteinExistence type="inferred from homology"/>
<keyword evidence="7" id="KW-1185">Reference proteome</keyword>
<accession>A0ABM1AQ75</accession>
<evidence type="ECO:0000256" key="2">
    <source>
        <dbReference type="ARBA" id="ARBA00009957"/>
    </source>
</evidence>
<sequence length="172" mass="19495">MSRAAGSRLGLSGGQVVSVSRLLSLLLLLACFADACRGAPIPNQRLEPEQELQLWNKVHEACSSFLSIDSQAEASAALREFCRVMTEIRQKPQEQNEKDNAKRFLFHYSKTEKSGNSNIVSSVVHPLLQLVPQLHERRMKRFKEEFRSPFAGQSRGYFLFRPRNGKRSTGFI</sequence>
<organism evidence="7 8">
    <name type="scientific">Microtus ochrogaster</name>
    <name type="common">Prairie vole</name>
    <dbReference type="NCBI Taxonomy" id="79684"/>
    <lineage>
        <taxon>Eukaryota</taxon>
        <taxon>Metazoa</taxon>
        <taxon>Chordata</taxon>
        <taxon>Craniata</taxon>
        <taxon>Vertebrata</taxon>
        <taxon>Euteleostomi</taxon>
        <taxon>Mammalia</taxon>
        <taxon>Eutheria</taxon>
        <taxon>Euarchontoglires</taxon>
        <taxon>Glires</taxon>
        <taxon>Rodentia</taxon>
        <taxon>Myomorpha</taxon>
        <taxon>Muroidea</taxon>
        <taxon>Cricetidae</taxon>
        <taxon>Arvicolinae</taxon>
        <taxon>Microtus</taxon>
    </lineage>
</organism>
<gene>
    <name evidence="8" type="primary">Nmu</name>
</gene>
<dbReference type="InterPro" id="IPR042384">
    <property type="entry name" value="NMU"/>
</dbReference>
<protein>
    <submittedName>
        <fullName evidence="8">Neuromedin-U</fullName>
    </submittedName>
</protein>
<evidence type="ECO:0000313" key="8">
    <source>
        <dbReference type="RefSeq" id="XP_013206229.1"/>
    </source>
</evidence>
<dbReference type="InterPro" id="IPR008200">
    <property type="entry name" value="NMU_C"/>
</dbReference>
<evidence type="ECO:0000313" key="7">
    <source>
        <dbReference type="Proteomes" id="UP000694915"/>
    </source>
</evidence>
<feature type="signal peptide" evidence="5">
    <location>
        <begin position="1"/>
        <end position="38"/>
    </location>
</feature>
<dbReference type="RefSeq" id="XP_013206229.1">
    <property type="nucleotide sequence ID" value="XM_013350775.2"/>
</dbReference>